<keyword evidence="24" id="KW-1185">Reference proteome</keyword>
<evidence type="ECO:0000256" key="14">
    <source>
        <dbReference type="ARBA" id="ARBA00023157"/>
    </source>
</evidence>
<comment type="subcellular location">
    <subcellularLocation>
        <location evidence="1">Secreted</location>
        <location evidence="1">Extracellular space</location>
        <location evidence="1">Extracellular matrix</location>
    </subcellularLocation>
</comment>
<feature type="binding site" evidence="16">
    <location>
        <position position="230"/>
    </location>
    <ligand>
        <name>Zn(2+)</name>
        <dbReference type="ChEBI" id="CHEBI:29105"/>
        <label>2</label>
        <note>catalytic</note>
    </ligand>
</feature>
<feature type="chain" id="PRO_5035922219" description="Peptidase metallopeptidase domain-containing protein" evidence="21">
    <location>
        <begin position="26"/>
        <end position="502"/>
    </location>
</feature>
<dbReference type="SMART" id="SM00235">
    <property type="entry name" value="ZnMc"/>
    <property type="match status" value="1"/>
</dbReference>
<name>A0A8T3D7H9_9TELE</name>
<dbReference type="PIRSF" id="PIRSF001191">
    <property type="entry name" value="Peptidase_M10A_matrix"/>
    <property type="match status" value="1"/>
</dbReference>
<feature type="binding site" evidence="17">
    <location>
        <position position="248"/>
    </location>
    <ligand>
        <name>Zn(2+)</name>
        <dbReference type="ChEBI" id="CHEBI:29105"/>
        <label>2</label>
        <note>catalytic</note>
    </ligand>
</feature>
<feature type="short sequence motif" description="Cysteine switch" evidence="19">
    <location>
        <begin position="103"/>
        <end position="110"/>
    </location>
</feature>
<dbReference type="Gene3D" id="2.110.10.10">
    <property type="entry name" value="Hemopexin-like domain"/>
    <property type="match status" value="1"/>
</dbReference>
<keyword evidence="7 21" id="KW-0732">Signal</keyword>
<feature type="binding site" evidence="16">
    <location>
        <position position="234"/>
    </location>
    <ligand>
        <name>Zn(2+)</name>
        <dbReference type="ChEBI" id="CHEBI:29105"/>
        <label>2</label>
        <note>catalytic</note>
    </ligand>
</feature>
<keyword evidence="4" id="KW-0272">Extracellular matrix</keyword>
<evidence type="ECO:0000256" key="6">
    <source>
        <dbReference type="ARBA" id="ARBA00022723"/>
    </source>
</evidence>
<keyword evidence="6 16" id="KW-0479">Metal-binding</keyword>
<dbReference type="InterPro" id="IPR024079">
    <property type="entry name" value="MetalloPept_cat_dom_sf"/>
</dbReference>
<dbReference type="SUPFAM" id="SSF55486">
    <property type="entry name" value="Metalloproteases ('zincins'), catalytic domain"/>
    <property type="match status" value="1"/>
</dbReference>
<dbReference type="CDD" id="cd04278">
    <property type="entry name" value="ZnMc_MMP"/>
    <property type="match status" value="1"/>
</dbReference>
<dbReference type="PANTHER" id="PTHR10201:SF306">
    <property type="entry name" value="MATRILYSIN-LIKE"/>
    <property type="match status" value="1"/>
</dbReference>
<dbReference type="Pfam" id="PF00045">
    <property type="entry name" value="Hemopexin"/>
    <property type="match status" value="3"/>
</dbReference>
<evidence type="ECO:0000313" key="23">
    <source>
        <dbReference type="EMBL" id="KAI1893423.1"/>
    </source>
</evidence>
<keyword evidence="9" id="KW-0378">Hydrolase</keyword>
<evidence type="ECO:0000256" key="1">
    <source>
        <dbReference type="ARBA" id="ARBA00004498"/>
    </source>
</evidence>
<dbReference type="GO" id="GO:0008270">
    <property type="term" value="F:zinc ion binding"/>
    <property type="evidence" value="ECO:0007669"/>
    <property type="project" value="InterPro"/>
</dbReference>
<dbReference type="PROSITE" id="PS51642">
    <property type="entry name" value="HEMOPEXIN_2"/>
    <property type="match status" value="3"/>
</dbReference>
<dbReference type="GO" id="GO:0030198">
    <property type="term" value="P:extracellular matrix organization"/>
    <property type="evidence" value="ECO:0007669"/>
    <property type="project" value="TreeGrafter"/>
</dbReference>
<feature type="binding site" evidence="17">
    <location>
        <position position="210"/>
    </location>
    <ligand>
        <name>Ca(2+)</name>
        <dbReference type="ChEBI" id="CHEBI:29108"/>
        <label>3</label>
    </ligand>
</feature>
<reference evidence="23" key="1">
    <citation type="submission" date="2021-01" db="EMBL/GenBank/DDBJ databases">
        <authorList>
            <person name="Zahm M."/>
            <person name="Roques C."/>
            <person name="Cabau C."/>
            <person name="Klopp C."/>
            <person name="Donnadieu C."/>
            <person name="Jouanno E."/>
            <person name="Lampietro C."/>
            <person name="Louis A."/>
            <person name="Herpin A."/>
            <person name="Echchiki A."/>
            <person name="Berthelot C."/>
            <person name="Parey E."/>
            <person name="Roest-Crollius H."/>
            <person name="Braasch I."/>
            <person name="Postlethwait J."/>
            <person name="Bobe J."/>
            <person name="Montfort J."/>
            <person name="Bouchez O."/>
            <person name="Begum T."/>
            <person name="Mejri S."/>
            <person name="Adams A."/>
            <person name="Chen W.-J."/>
            <person name="Guiguen Y."/>
        </authorList>
    </citation>
    <scope>NUCLEOTIDE SEQUENCE</scope>
    <source>
        <tissue evidence="23">Blood</tissue>
    </source>
</reference>
<dbReference type="PRINTS" id="PR00138">
    <property type="entry name" value="MATRIXIN"/>
</dbReference>
<dbReference type="FunFam" id="3.40.390.10:FF:000007">
    <property type="entry name" value="Collagenase 3"/>
    <property type="match status" value="1"/>
</dbReference>
<feature type="binding site" evidence="17">
    <location>
        <position position="136"/>
    </location>
    <ligand>
        <name>Ca(2+)</name>
        <dbReference type="ChEBI" id="CHEBI:29108"/>
        <label>1</label>
    </ligand>
</feature>
<feature type="binding site" evidence="17">
    <location>
        <position position="195"/>
    </location>
    <ligand>
        <name>Zn(2+)</name>
        <dbReference type="ChEBI" id="CHEBI:29105"/>
        <label>1</label>
    </ligand>
</feature>
<feature type="repeat" description="Hemopexin" evidence="20">
    <location>
        <begin position="404"/>
        <end position="452"/>
    </location>
</feature>
<feature type="binding site" evidence="16">
    <location>
        <position position="240"/>
    </location>
    <ligand>
        <name>Zn(2+)</name>
        <dbReference type="ChEBI" id="CHEBI:29105"/>
        <label>2</label>
        <note>catalytic</note>
    </ligand>
</feature>
<feature type="binding site" evidence="17">
    <location>
        <position position="317"/>
    </location>
    <ligand>
        <name>Ca(2+)</name>
        <dbReference type="ChEBI" id="CHEBI:29108"/>
        <label>4</label>
    </ligand>
</feature>
<dbReference type="Pfam" id="PF01471">
    <property type="entry name" value="PG_binding_1"/>
    <property type="match status" value="1"/>
</dbReference>
<dbReference type="InterPro" id="IPR036365">
    <property type="entry name" value="PGBD-like_sf"/>
</dbReference>
<dbReference type="SUPFAM" id="SSF50923">
    <property type="entry name" value="Hemopexin-like domain"/>
    <property type="match status" value="1"/>
</dbReference>
<evidence type="ECO:0000256" key="5">
    <source>
        <dbReference type="ARBA" id="ARBA00022670"/>
    </source>
</evidence>
<evidence type="ECO:0000256" key="21">
    <source>
        <dbReference type="SAM" id="SignalP"/>
    </source>
</evidence>
<keyword evidence="12" id="KW-0482">Metalloprotease</keyword>
<dbReference type="PROSITE" id="PS00546">
    <property type="entry name" value="CYSTEINE_SWITCH"/>
    <property type="match status" value="1"/>
</dbReference>
<dbReference type="AlphaFoldDB" id="A0A8T3D7H9"/>
<dbReference type="InterPro" id="IPR018487">
    <property type="entry name" value="Hemopexin-like_repeat"/>
</dbReference>
<dbReference type="Pfam" id="PF00413">
    <property type="entry name" value="Peptidase_M10"/>
    <property type="match status" value="1"/>
</dbReference>
<evidence type="ECO:0000256" key="18">
    <source>
        <dbReference type="PIRSR" id="PIRSR621190-3"/>
    </source>
</evidence>
<dbReference type="GO" id="GO:0030574">
    <property type="term" value="P:collagen catabolic process"/>
    <property type="evidence" value="ECO:0007669"/>
    <property type="project" value="TreeGrafter"/>
</dbReference>
<sequence>MGRLLVLWTWASALILLCLCHLVPASKLTGSKARGTDEEVTQSDLTLATEYLEHFYDLKREPVRRRKRSDSALASKVREMQSFFGLNTTGNLNSETLEIMKAPRCGVPDVLEYANNKANKWSKTVLTYNIRRYTSDLSSTTVDSQIDSALNVWSKASPLKFVKSKSPKADILVDFATKAHGDSYPFDGPRGTLAHAFGPGDGIGGDTHFDDAETWTTGSGGFNLFLVAAHEFGHALGLKHSRNPASLMYPTYKARNPQNVLSKEDTNKINSLYGKQAAAAPERRPRPRWSPRLNPWFLGRHFPFLLQDKCSPDLAFDAVTSLGETVLFFRDRYLWMKYGQQCEIKEGPIQNFLPKIRSGIDAAYSIPRRFSAYLFKGSSYWTVRRSQVKGRPKPIHRFGLPKHVKQIDAVVHINTTGHTLFFTQDLYWRYNENHKAMADSYPRSTSDDFPGIKTPVDAAVYKNGFIHFFHGPKVYKFDDFQKSIVGIDKANSWLGCEKEPAL</sequence>
<evidence type="ECO:0000256" key="7">
    <source>
        <dbReference type="ARBA" id="ARBA00022729"/>
    </source>
</evidence>
<feature type="binding site" evidence="17">
    <location>
        <position position="182"/>
    </location>
    <ligand>
        <name>Zn(2+)</name>
        <dbReference type="ChEBI" id="CHEBI:29105"/>
        <label>1</label>
    </ligand>
</feature>
<evidence type="ECO:0000256" key="15">
    <source>
        <dbReference type="PIRSR" id="PIRSR001191-1"/>
    </source>
</evidence>
<feature type="binding site" evidence="17">
    <location>
        <position position="208"/>
    </location>
    <ligand>
        <name>Zn(2+)</name>
        <dbReference type="ChEBI" id="CHEBI:29105"/>
        <label>1</label>
    </ligand>
</feature>
<dbReference type="InterPro" id="IPR021158">
    <property type="entry name" value="Pept_M10A_Zn_BS"/>
</dbReference>
<dbReference type="GO" id="GO:0006508">
    <property type="term" value="P:proteolysis"/>
    <property type="evidence" value="ECO:0007669"/>
    <property type="project" value="UniProtKB-KW"/>
</dbReference>
<evidence type="ECO:0000256" key="8">
    <source>
        <dbReference type="ARBA" id="ARBA00022737"/>
    </source>
</evidence>
<feature type="binding site" evidence="17">
    <location>
        <position position="170"/>
    </location>
    <ligand>
        <name>Ca(2+)</name>
        <dbReference type="ChEBI" id="CHEBI:29108"/>
        <label>2</label>
    </ligand>
</feature>
<dbReference type="FunFam" id="2.110.10.10:FF:000002">
    <property type="entry name" value="Matrix metallopeptidase 3"/>
    <property type="match status" value="1"/>
</dbReference>
<evidence type="ECO:0000256" key="3">
    <source>
        <dbReference type="ARBA" id="ARBA00022525"/>
    </source>
</evidence>
<feature type="binding site" evidence="17">
    <location>
        <position position="206"/>
    </location>
    <ligand>
        <name>Ca(2+)</name>
        <dbReference type="ChEBI" id="CHEBI:29108"/>
        <label>2</label>
    </ligand>
</feature>
<dbReference type="GO" id="GO:0031012">
    <property type="term" value="C:extracellular matrix"/>
    <property type="evidence" value="ECO:0007669"/>
    <property type="project" value="InterPro"/>
</dbReference>
<evidence type="ECO:0000256" key="17">
    <source>
        <dbReference type="PIRSR" id="PIRSR621190-2"/>
    </source>
</evidence>
<dbReference type="SMART" id="SM00120">
    <property type="entry name" value="HX"/>
    <property type="match status" value="4"/>
</dbReference>
<keyword evidence="14 18" id="KW-1015">Disulfide bond</keyword>
<dbReference type="InterPro" id="IPR000585">
    <property type="entry name" value="Hemopexin-like_dom"/>
</dbReference>
<keyword evidence="5" id="KW-0645">Protease</keyword>
<keyword evidence="11 17" id="KW-0106">Calcium</keyword>
<dbReference type="OrthoDB" id="406838at2759"/>
<feature type="binding site" evidence="17">
    <location>
        <position position="213"/>
    </location>
    <ligand>
        <name>Ca(2+)</name>
        <dbReference type="ChEBI" id="CHEBI:29108"/>
        <label>3</label>
    </ligand>
</feature>
<dbReference type="InterPro" id="IPR033739">
    <property type="entry name" value="M10A_MMP"/>
</dbReference>
<feature type="binding site" evidence="17">
    <location>
        <position position="204"/>
    </location>
    <ligand>
        <name>Ca(2+)</name>
        <dbReference type="ChEBI" id="CHEBI:29108"/>
        <label>2</label>
    </ligand>
</feature>
<dbReference type="GO" id="GO:0004222">
    <property type="term" value="F:metalloendopeptidase activity"/>
    <property type="evidence" value="ECO:0007669"/>
    <property type="project" value="InterPro"/>
</dbReference>
<dbReference type="InterPro" id="IPR036375">
    <property type="entry name" value="Hemopexin-like_dom_sf"/>
</dbReference>
<comment type="caution">
    <text evidence="23">The sequence shown here is derived from an EMBL/GenBank/DDBJ whole genome shotgun (WGS) entry which is preliminary data.</text>
</comment>
<evidence type="ECO:0000256" key="10">
    <source>
        <dbReference type="ARBA" id="ARBA00022833"/>
    </source>
</evidence>
<evidence type="ECO:0000259" key="22">
    <source>
        <dbReference type="SMART" id="SM00235"/>
    </source>
</evidence>
<comment type="cofactor">
    <cofactor evidence="17">
        <name>Zn(2+)</name>
        <dbReference type="ChEBI" id="CHEBI:29105"/>
    </cofactor>
    <text evidence="17">Binds 2 Zn(2+) ions per subunit.</text>
</comment>
<keyword evidence="13" id="KW-0865">Zymogen</keyword>
<proteinExistence type="inferred from homology"/>
<dbReference type="EMBL" id="JAERUA010000011">
    <property type="protein sequence ID" value="KAI1893423.1"/>
    <property type="molecule type" value="Genomic_DNA"/>
</dbReference>
<evidence type="ECO:0000313" key="24">
    <source>
        <dbReference type="Proteomes" id="UP000829720"/>
    </source>
</evidence>
<dbReference type="Gene3D" id="3.40.390.10">
    <property type="entry name" value="Collagenase (Catalytic Domain)"/>
    <property type="match status" value="1"/>
</dbReference>
<dbReference type="InterPro" id="IPR021190">
    <property type="entry name" value="Pept_M10A"/>
</dbReference>
<dbReference type="InterPro" id="IPR006026">
    <property type="entry name" value="Peptidase_Metallo"/>
</dbReference>
<feature type="binding site" evidence="17">
    <location>
        <position position="188"/>
    </location>
    <ligand>
        <name>Ca(2+)</name>
        <dbReference type="ChEBI" id="CHEBI:29108"/>
        <label>3</label>
    </ligand>
</feature>
<evidence type="ECO:0000256" key="16">
    <source>
        <dbReference type="PIRSR" id="PIRSR001191-2"/>
    </source>
</evidence>
<dbReference type="SUPFAM" id="SSF47090">
    <property type="entry name" value="PGBD-like"/>
    <property type="match status" value="1"/>
</dbReference>
<keyword evidence="10 16" id="KW-0862">Zinc</keyword>
<feature type="binding site" evidence="17">
    <location>
        <position position="180"/>
    </location>
    <ligand>
        <name>Zn(2+)</name>
        <dbReference type="ChEBI" id="CHEBI:29105"/>
        <label>1</label>
    </ligand>
</feature>
<comment type="similarity">
    <text evidence="2">Belongs to the peptidase M10A family.</text>
</comment>
<evidence type="ECO:0000256" key="2">
    <source>
        <dbReference type="ARBA" id="ARBA00010370"/>
    </source>
</evidence>
<dbReference type="InterPro" id="IPR002477">
    <property type="entry name" value="Peptidoglycan-bd-like"/>
</dbReference>
<feature type="binding site" evidence="17">
    <location>
        <position position="211"/>
    </location>
    <ligand>
        <name>Ca(2+)</name>
        <dbReference type="ChEBI" id="CHEBI:29108"/>
        <label>1</label>
    </ligand>
</feature>
<evidence type="ECO:0000256" key="19">
    <source>
        <dbReference type="PIRSR" id="PIRSR621190-5"/>
    </source>
</evidence>
<feature type="binding site" evidence="17">
    <location>
        <position position="213"/>
    </location>
    <ligand>
        <name>Ca(2+)</name>
        <dbReference type="ChEBI" id="CHEBI:29108"/>
        <label>1</label>
    </ligand>
</feature>
<feature type="repeat" description="Hemopexin" evidence="20">
    <location>
        <begin position="453"/>
        <end position="496"/>
    </location>
</feature>
<comment type="cofactor">
    <cofactor evidence="17">
        <name>Ca(2+)</name>
        <dbReference type="ChEBI" id="CHEBI:29108"/>
    </cofactor>
    <text evidence="17">Can bind about 5 Ca(2+) ions per subunit.</text>
</comment>
<evidence type="ECO:0000256" key="20">
    <source>
        <dbReference type="PROSITE-ProRule" id="PRU01011"/>
    </source>
</evidence>
<evidence type="ECO:0000256" key="9">
    <source>
        <dbReference type="ARBA" id="ARBA00022801"/>
    </source>
</evidence>
<feature type="signal peptide" evidence="21">
    <location>
        <begin position="1"/>
        <end position="25"/>
    </location>
</feature>
<keyword evidence="8" id="KW-0677">Repeat</keyword>
<evidence type="ECO:0000256" key="11">
    <source>
        <dbReference type="ARBA" id="ARBA00022837"/>
    </source>
</evidence>
<feature type="binding site" evidence="17">
    <location>
        <position position="361"/>
    </location>
    <ligand>
        <name>Ca(2+)</name>
        <dbReference type="ChEBI" id="CHEBI:29108"/>
        <label>4</label>
    </ligand>
</feature>
<gene>
    <name evidence="23" type="ORF">AGOR_G00123570</name>
</gene>
<feature type="binding site" evidence="17">
    <location>
        <position position="457"/>
    </location>
    <ligand>
        <name>Ca(2+)</name>
        <dbReference type="ChEBI" id="CHEBI:29108"/>
        <label>4</label>
    </ligand>
</feature>
<evidence type="ECO:0000256" key="13">
    <source>
        <dbReference type="ARBA" id="ARBA00023145"/>
    </source>
</evidence>
<dbReference type="PANTHER" id="PTHR10201">
    <property type="entry name" value="MATRIX METALLOPROTEINASE"/>
    <property type="match status" value="1"/>
</dbReference>
<feature type="binding site" description="in inhibited form" evidence="17">
    <location>
        <position position="105"/>
    </location>
    <ligand>
        <name>Zn(2+)</name>
        <dbReference type="ChEBI" id="CHEBI:29105"/>
        <label>2</label>
        <note>catalytic</note>
    </ligand>
</feature>
<accession>A0A8T3D7H9</accession>
<dbReference type="InterPro" id="IPR001818">
    <property type="entry name" value="Pept_M10_metallopeptidase"/>
</dbReference>
<organism evidence="23 24">
    <name type="scientific">Albula goreensis</name>
    <dbReference type="NCBI Taxonomy" id="1534307"/>
    <lineage>
        <taxon>Eukaryota</taxon>
        <taxon>Metazoa</taxon>
        <taxon>Chordata</taxon>
        <taxon>Craniata</taxon>
        <taxon>Vertebrata</taxon>
        <taxon>Euteleostomi</taxon>
        <taxon>Actinopterygii</taxon>
        <taxon>Neopterygii</taxon>
        <taxon>Teleostei</taxon>
        <taxon>Albuliformes</taxon>
        <taxon>Albulidae</taxon>
        <taxon>Albula</taxon>
    </lineage>
</organism>
<feature type="binding site" evidence="17">
    <location>
        <position position="187"/>
    </location>
    <ligand>
        <name>Ca(2+)</name>
        <dbReference type="ChEBI" id="CHEBI:29108"/>
        <label>3</label>
    </ligand>
</feature>
<dbReference type="CDD" id="cd00094">
    <property type="entry name" value="HX"/>
    <property type="match status" value="1"/>
</dbReference>
<feature type="domain" description="Peptidase metallopeptidase" evidence="22">
    <location>
        <begin position="117"/>
        <end position="275"/>
    </location>
</feature>
<feature type="disulfide bond" evidence="18">
    <location>
        <begin position="310"/>
        <end position="496"/>
    </location>
</feature>
<feature type="binding site" evidence="17">
    <location>
        <position position="363"/>
    </location>
    <ligand>
        <name>Ca(2+)</name>
        <dbReference type="ChEBI" id="CHEBI:29108"/>
        <label>5</label>
    </ligand>
</feature>
<feature type="active site" evidence="15">
    <location>
        <position position="231"/>
    </location>
</feature>
<evidence type="ECO:0000256" key="12">
    <source>
        <dbReference type="ARBA" id="ARBA00023049"/>
    </source>
</evidence>
<feature type="repeat" description="Hemopexin" evidence="20">
    <location>
        <begin position="357"/>
        <end position="402"/>
    </location>
</feature>
<dbReference type="Proteomes" id="UP000829720">
    <property type="component" value="Unassembled WGS sequence"/>
</dbReference>
<keyword evidence="3" id="KW-0964">Secreted</keyword>
<protein>
    <recommendedName>
        <fullName evidence="22">Peptidase metallopeptidase domain-containing protein</fullName>
    </recommendedName>
</protein>
<evidence type="ECO:0000256" key="4">
    <source>
        <dbReference type="ARBA" id="ARBA00022530"/>
    </source>
</evidence>